<dbReference type="Gramene" id="Pp3c2_20500V3.2">
    <property type="protein sequence ID" value="Pp3c2_20500V3.2"/>
    <property type="gene ID" value="Pp3c2_20500"/>
</dbReference>
<evidence type="ECO:0000313" key="10">
    <source>
        <dbReference type="EMBL" id="PNR60199.1"/>
    </source>
</evidence>
<dbReference type="PANTHER" id="PTHR10434:SF64">
    <property type="entry name" value="1-ACYL-SN-GLYCEROL-3-PHOSPHATE ACYLTRANSFERASE-RELATED"/>
    <property type="match status" value="1"/>
</dbReference>
<keyword evidence="7" id="KW-0594">Phospholipid biosynthesis</keyword>
<dbReference type="PANTHER" id="PTHR10434">
    <property type="entry name" value="1-ACYL-SN-GLYCEROL-3-PHOSPHATE ACYLTRANSFERASE"/>
    <property type="match status" value="1"/>
</dbReference>
<dbReference type="NCBIfam" id="TIGR00530">
    <property type="entry name" value="AGP_acyltrn"/>
    <property type="match status" value="1"/>
</dbReference>
<dbReference type="SUPFAM" id="SSF69593">
    <property type="entry name" value="Glycerol-3-phosphate (1)-acyltransferase"/>
    <property type="match status" value="1"/>
</dbReference>
<keyword evidence="8" id="KW-1133">Transmembrane helix</keyword>
<comment type="pathway">
    <text evidence="1">Lipid metabolism.</text>
</comment>
<dbReference type="EnsemblPlants" id="Pp3c2_20500V3.2">
    <property type="protein sequence ID" value="Pp3c2_20500V3.2"/>
    <property type="gene ID" value="Pp3c2_20500"/>
</dbReference>
<dbReference type="GO" id="GO:0016020">
    <property type="term" value="C:membrane"/>
    <property type="evidence" value="ECO:0007669"/>
    <property type="project" value="InterPro"/>
</dbReference>
<dbReference type="SMART" id="SM00563">
    <property type="entry name" value="PlsC"/>
    <property type="match status" value="1"/>
</dbReference>
<dbReference type="EMBL" id="ABEU02000002">
    <property type="protein sequence ID" value="PNR60199.1"/>
    <property type="molecule type" value="Genomic_DNA"/>
</dbReference>
<proteinExistence type="inferred from homology"/>
<evidence type="ECO:0000256" key="1">
    <source>
        <dbReference type="ARBA" id="ARBA00005189"/>
    </source>
</evidence>
<dbReference type="OMA" id="YPFYKIN"/>
<name>A0A2K1L2E5_PHYPA</name>
<dbReference type="Pfam" id="PF01553">
    <property type="entry name" value="Acyltransferase"/>
    <property type="match status" value="1"/>
</dbReference>
<evidence type="ECO:0000256" key="3">
    <source>
        <dbReference type="ARBA" id="ARBA00022516"/>
    </source>
</evidence>
<keyword evidence="5 7" id="KW-0443">Lipid metabolism</keyword>
<dbReference type="Gramene" id="Pp3c2_20500V3.3">
    <property type="protein sequence ID" value="Pp3c2_20500V3.3"/>
    <property type="gene ID" value="Pp3c2_20500"/>
</dbReference>
<keyword evidence="7" id="KW-1208">Phospholipid metabolism</keyword>
<evidence type="ECO:0000256" key="8">
    <source>
        <dbReference type="SAM" id="Phobius"/>
    </source>
</evidence>
<protein>
    <recommendedName>
        <fullName evidence="7">1-acyl-sn-glycerol-3-phosphate acyltransferase</fullName>
        <ecNumber evidence="7">2.3.1.51</ecNumber>
    </recommendedName>
</protein>
<reference evidence="10 12" key="1">
    <citation type="journal article" date="2008" name="Science">
        <title>The Physcomitrella genome reveals evolutionary insights into the conquest of land by plants.</title>
        <authorList>
            <person name="Rensing S."/>
            <person name="Lang D."/>
            <person name="Zimmer A."/>
            <person name="Terry A."/>
            <person name="Salamov A."/>
            <person name="Shapiro H."/>
            <person name="Nishiyama T."/>
            <person name="Perroud P.-F."/>
            <person name="Lindquist E."/>
            <person name="Kamisugi Y."/>
            <person name="Tanahashi T."/>
            <person name="Sakakibara K."/>
            <person name="Fujita T."/>
            <person name="Oishi K."/>
            <person name="Shin-I T."/>
            <person name="Kuroki Y."/>
            <person name="Toyoda A."/>
            <person name="Suzuki Y."/>
            <person name="Hashimoto A."/>
            <person name="Yamaguchi K."/>
            <person name="Sugano A."/>
            <person name="Kohara Y."/>
            <person name="Fujiyama A."/>
            <person name="Anterola A."/>
            <person name="Aoki S."/>
            <person name="Ashton N."/>
            <person name="Barbazuk W.B."/>
            <person name="Barker E."/>
            <person name="Bennetzen J."/>
            <person name="Bezanilla M."/>
            <person name="Blankenship R."/>
            <person name="Cho S.H."/>
            <person name="Dutcher S."/>
            <person name="Estelle M."/>
            <person name="Fawcett J.A."/>
            <person name="Gundlach H."/>
            <person name="Hanada K."/>
            <person name="Heyl A."/>
            <person name="Hicks K.A."/>
            <person name="Hugh J."/>
            <person name="Lohr M."/>
            <person name="Mayer K."/>
            <person name="Melkozernov A."/>
            <person name="Murata T."/>
            <person name="Nelson D."/>
            <person name="Pils B."/>
            <person name="Prigge M."/>
            <person name="Reiss B."/>
            <person name="Renner T."/>
            <person name="Rombauts S."/>
            <person name="Rushton P."/>
            <person name="Sanderfoot A."/>
            <person name="Schween G."/>
            <person name="Shiu S.-H."/>
            <person name="Stueber K."/>
            <person name="Theodoulou F.L."/>
            <person name="Tu H."/>
            <person name="Van de Peer Y."/>
            <person name="Verrier P.J."/>
            <person name="Waters E."/>
            <person name="Wood A."/>
            <person name="Yang L."/>
            <person name="Cove D."/>
            <person name="Cuming A."/>
            <person name="Hasebe M."/>
            <person name="Lucas S."/>
            <person name="Mishler D.B."/>
            <person name="Reski R."/>
            <person name="Grigoriev I."/>
            <person name="Quatrano R.S."/>
            <person name="Boore J.L."/>
        </authorList>
    </citation>
    <scope>NUCLEOTIDE SEQUENCE [LARGE SCALE GENOMIC DNA]</scope>
    <source>
        <strain evidence="11 12">cv. Gransden 2004</strain>
    </source>
</reference>
<dbReference type="GO" id="GO:0006654">
    <property type="term" value="P:phosphatidic acid biosynthetic process"/>
    <property type="evidence" value="ECO:0000318"/>
    <property type="project" value="GO_Central"/>
</dbReference>
<keyword evidence="4 7" id="KW-0808">Transferase</keyword>
<dbReference type="EnsemblPlants" id="Pp3c2_20500V3.3">
    <property type="protein sequence ID" value="Pp3c2_20500V3.3"/>
    <property type="gene ID" value="Pp3c2_20500"/>
</dbReference>
<accession>A0A2K1L2E5</accession>
<comment type="catalytic activity">
    <reaction evidence="7">
        <text>a 1-acyl-sn-glycero-3-phosphate + an acyl-CoA = a 1,2-diacyl-sn-glycero-3-phosphate + CoA</text>
        <dbReference type="Rhea" id="RHEA:19709"/>
        <dbReference type="ChEBI" id="CHEBI:57287"/>
        <dbReference type="ChEBI" id="CHEBI:57970"/>
        <dbReference type="ChEBI" id="CHEBI:58342"/>
        <dbReference type="ChEBI" id="CHEBI:58608"/>
        <dbReference type="EC" id="2.3.1.51"/>
    </reaction>
</comment>
<dbReference type="EC" id="2.3.1.51" evidence="7"/>
<organism evidence="10">
    <name type="scientific">Physcomitrium patens</name>
    <name type="common">Spreading-leaved earth moss</name>
    <name type="synonym">Physcomitrella patens</name>
    <dbReference type="NCBI Taxonomy" id="3218"/>
    <lineage>
        <taxon>Eukaryota</taxon>
        <taxon>Viridiplantae</taxon>
        <taxon>Streptophyta</taxon>
        <taxon>Embryophyta</taxon>
        <taxon>Bryophyta</taxon>
        <taxon>Bryophytina</taxon>
        <taxon>Bryopsida</taxon>
        <taxon>Funariidae</taxon>
        <taxon>Funariales</taxon>
        <taxon>Funariaceae</taxon>
        <taxon>Physcomitrium</taxon>
    </lineage>
</organism>
<evidence type="ECO:0000256" key="2">
    <source>
        <dbReference type="ARBA" id="ARBA00008655"/>
    </source>
</evidence>
<evidence type="ECO:0000313" key="11">
    <source>
        <dbReference type="EnsemblPlants" id="Pp3c2_20500V3.1"/>
    </source>
</evidence>
<gene>
    <name evidence="11" type="primary">LOC112278702</name>
    <name evidence="10" type="ORF">PHYPA_002992</name>
</gene>
<dbReference type="RefSeq" id="XP_024368114.1">
    <property type="nucleotide sequence ID" value="XM_024512346.2"/>
</dbReference>
<keyword evidence="12" id="KW-1185">Reference proteome</keyword>
<dbReference type="EnsemblPlants" id="Pp3c2_20500V3.1">
    <property type="protein sequence ID" value="Pp3c2_20500V3.1"/>
    <property type="gene ID" value="Pp3c2_20500"/>
</dbReference>
<evidence type="ECO:0000259" key="9">
    <source>
        <dbReference type="SMART" id="SM00563"/>
    </source>
</evidence>
<dbReference type="Gramene" id="Pp3c2_20500V3.1">
    <property type="protein sequence ID" value="Pp3c2_20500V3.1"/>
    <property type="gene ID" value="Pp3c2_20500"/>
</dbReference>
<reference evidence="11" key="3">
    <citation type="submission" date="2020-12" db="UniProtKB">
        <authorList>
            <consortium name="EnsemblPlants"/>
        </authorList>
    </citation>
    <scope>IDENTIFICATION</scope>
</reference>
<comment type="domain">
    <text evidence="7">The HXXXXD motif is essential for acyltransferase activity and may constitute the binding site for the phosphate moiety of the glycerol-3-phosphate.</text>
</comment>
<dbReference type="RefSeq" id="XP_073396497.1">
    <property type="nucleotide sequence ID" value="XM_073540396.1"/>
</dbReference>
<reference evidence="10 12" key="2">
    <citation type="journal article" date="2018" name="Plant J.">
        <title>The Physcomitrella patens chromosome-scale assembly reveals moss genome structure and evolution.</title>
        <authorList>
            <person name="Lang D."/>
            <person name="Ullrich K.K."/>
            <person name="Murat F."/>
            <person name="Fuchs J."/>
            <person name="Jenkins J."/>
            <person name="Haas F.B."/>
            <person name="Piednoel M."/>
            <person name="Gundlach H."/>
            <person name="Van Bel M."/>
            <person name="Meyberg R."/>
            <person name="Vives C."/>
            <person name="Morata J."/>
            <person name="Symeonidi A."/>
            <person name="Hiss M."/>
            <person name="Muchero W."/>
            <person name="Kamisugi Y."/>
            <person name="Saleh O."/>
            <person name="Blanc G."/>
            <person name="Decker E.L."/>
            <person name="van Gessel N."/>
            <person name="Grimwood J."/>
            <person name="Hayes R.D."/>
            <person name="Graham S.W."/>
            <person name="Gunter L.E."/>
            <person name="McDaniel S.F."/>
            <person name="Hoernstein S.N.W."/>
            <person name="Larsson A."/>
            <person name="Li F.W."/>
            <person name="Perroud P.F."/>
            <person name="Phillips J."/>
            <person name="Ranjan P."/>
            <person name="Rokshar D.S."/>
            <person name="Rothfels C.J."/>
            <person name="Schneider L."/>
            <person name="Shu S."/>
            <person name="Stevenson D.W."/>
            <person name="Thummler F."/>
            <person name="Tillich M."/>
            <person name="Villarreal Aguilar J.C."/>
            <person name="Widiez T."/>
            <person name="Wong G.K."/>
            <person name="Wymore A."/>
            <person name="Zhang Y."/>
            <person name="Zimmer A.D."/>
            <person name="Quatrano R.S."/>
            <person name="Mayer K.F.X."/>
            <person name="Goodstein D."/>
            <person name="Casacuberta J.M."/>
            <person name="Vandepoele K."/>
            <person name="Reski R."/>
            <person name="Cuming A.C."/>
            <person name="Tuskan G.A."/>
            <person name="Maumus F."/>
            <person name="Salse J."/>
            <person name="Schmutz J."/>
            <person name="Rensing S.A."/>
        </authorList>
    </citation>
    <scope>NUCLEOTIDE SEQUENCE [LARGE SCALE GENOMIC DNA]</scope>
    <source>
        <strain evidence="11 12">cv. Gransden 2004</strain>
    </source>
</reference>
<keyword evidence="8" id="KW-0472">Membrane</keyword>
<evidence type="ECO:0000256" key="4">
    <source>
        <dbReference type="ARBA" id="ARBA00022679"/>
    </source>
</evidence>
<sequence length="372" mass="40421">MMVACRTGRVGPGITRPSIVSRSESFRQPLVAAYGLAGASRLDSTSKSSRPLSGLGTRSVTQVSLSSSHSSLQGSLALQAHHKVLYHLGHVCEERNRNAGIRCHAAAASSAQGGAAFEPDAAAPPASDVNLAQKVRAILFYLTTFAVAIPLFVVMLILQPFVLLLDKQRRRAQHLVNKVWAILTTSLFYKTEIEGWENLPASDEGAVYVANHQSFLDIYTLFQLGRPFKFISKTSNFLIPIIGWSMYMTGHIPLKRMDKRSQLECLKTCMKLVKEGVSVLFFPEGTRTTDGAMAAFKKGAFSVAAKGGVPVVPITLIGSGKLMPNGLEYTLRPGVVKMIVHPAIRSKNADELCDQSRKVIAETLIKHGLPVH</sequence>
<dbReference type="AlphaFoldDB" id="A0A2K1L2E5"/>
<evidence type="ECO:0000256" key="6">
    <source>
        <dbReference type="ARBA" id="ARBA00023315"/>
    </source>
</evidence>
<dbReference type="PaxDb" id="3218-PP1S165_30V6.1"/>
<evidence type="ECO:0000313" key="12">
    <source>
        <dbReference type="Proteomes" id="UP000006727"/>
    </source>
</evidence>
<dbReference type="Proteomes" id="UP000006727">
    <property type="component" value="Chromosome 2"/>
</dbReference>
<dbReference type="GeneID" id="112278702"/>
<evidence type="ECO:0000256" key="7">
    <source>
        <dbReference type="RuleBase" id="RU361267"/>
    </source>
</evidence>
<dbReference type="GO" id="GO:0003841">
    <property type="term" value="F:1-acylglycerol-3-phosphate O-acyltransferase activity"/>
    <property type="evidence" value="ECO:0000318"/>
    <property type="project" value="GO_Central"/>
</dbReference>
<evidence type="ECO:0000256" key="5">
    <source>
        <dbReference type="ARBA" id="ARBA00023098"/>
    </source>
</evidence>
<dbReference type="STRING" id="3218.A0A2K1L2E5"/>
<dbReference type="CDD" id="cd07989">
    <property type="entry name" value="LPLAT_AGPAT-like"/>
    <property type="match status" value="1"/>
</dbReference>
<feature type="domain" description="Phospholipid/glycerol acyltransferase" evidence="9">
    <location>
        <begin position="206"/>
        <end position="319"/>
    </location>
</feature>
<dbReference type="InterPro" id="IPR002123">
    <property type="entry name" value="Plipid/glycerol_acylTrfase"/>
</dbReference>
<keyword evidence="6 7" id="KW-0012">Acyltransferase</keyword>
<dbReference type="InterPro" id="IPR004552">
    <property type="entry name" value="AGP_acyltrans"/>
</dbReference>
<feature type="transmembrane region" description="Helical" evidence="8">
    <location>
        <begin position="138"/>
        <end position="165"/>
    </location>
</feature>
<comment type="similarity">
    <text evidence="2 7">Belongs to the 1-acyl-sn-glycerol-3-phosphate acyltransferase family.</text>
</comment>
<keyword evidence="8" id="KW-0812">Transmembrane</keyword>
<keyword evidence="3 7" id="KW-0444">Lipid biosynthesis</keyword>
<dbReference type="OrthoDB" id="417078at2759"/>